<evidence type="ECO:0000256" key="1">
    <source>
        <dbReference type="SAM" id="MobiDB-lite"/>
    </source>
</evidence>
<proteinExistence type="predicted"/>
<reference evidence="2 3" key="2">
    <citation type="submission" date="2019-01" db="EMBL/GenBank/DDBJ databases">
        <title>A chromosome length genome reference of the Java medaka (oryzias javanicus).</title>
        <authorList>
            <person name="Herpin A."/>
            <person name="Takehana Y."/>
            <person name="Naruse K."/>
            <person name="Ansai S."/>
            <person name="Kawaguchi M."/>
        </authorList>
    </citation>
    <scope>NUCLEOTIDE SEQUENCE [LARGE SCALE GENOMIC DNA]</scope>
    <source>
        <strain evidence="2">RS831</strain>
        <tissue evidence="2">Whole body</tissue>
    </source>
</reference>
<accession>A0A3S2P5H1</accession>
<gene>
    <name evidence="2" type="ORF">OJAV_G00202660</name>
</gene>
<evidence type="ECO:0000313" key="2">
    <source>
        <dbReference type="EMBL" id="RVE57772.1"/>
    </source>
</evidence>
<feature type="region of interest" description="Disordered" evidence="1">
    <location>
        <begin position="65"/>
        <end position="94"/>
    </location>
</feature>
<dbReference type="Proteomes" id="UP000283210">
    <property type="component" value="Chromosome 21"/>
</dbReference>
<protein>
    <submittedName>
        <fullName evidence="2">Uncharacterized protein</fullName>
    </submittedName>
</protein>
<reference evidence="2 3" key="1">
    <citation type="submission" date="2018-11" db="EMBL/GenBank/DDBJ databases">
        <authorList>
            <person name="Lopez-Roques C."/>
            <person name="Donnadieu C."/>
            <person name="Bouchez O."/>
            <person name="Klopp C."/>
            <person name="Cabau C."/>
            <person name="Zahm M."/>
        </authorList>
    </citation>
    <scope>NUCLEOTIDE SEQUENCE [LARGE SCALE GENOMIC DNA]</scope>
    <source>
        <strain evidence="2">RS831</strain>
        <tissue evidence="2">Whole body</tissue>
    </source>
</reference>
<organism evidence="2 3">
    <name type="scientific">Oryzias javanicus</name>
    <name type="common">Javanese ricefish</name>
    <name type="synonym">Aplocheilus javanicus</name>
    <dbReference type="NCBI Taxonomy" id="123683"/>
    <lineage>
        <taxon>Eukaryota</taxon>
        <taxon>Metazoa</taxon>
        <taxon>Chordata</taxon>
        <taxon>Craniata</taxon>
        <taxon>Vertebrata</taxon>
        <taxon>Euteleostomi</taxon>
        <taxon>Actinopterygii</taxon>
        <taxon>Neopterygii</taxon>
        <taxon>Teleostei</taxon>
        <taxon>Neoteleostei</taxon>
        <taxon>Acanthomorphata</taxon>
        <taxon>Ovalentaria</taxon>
        <taxon>Atherinomorphae</taxon>
        <taxon>Beloniformes</taxon>
        <taxon>Adrianichthyidae</taxon>
        <taxon>Oryziinae</taxon>
        <taxon>Oryzias</taxon>
    </lineage>
</organism>
<evidence type="ECO:0000313" key="3">
    <source>
        <dbReference type="Proteomes" id="UP000283210"/>
    </source>
</evidence>
<keyword evidence="3" id="KW-1185">Reference proteome</keyword>
<dbReference type="AlphaFoldDB" id="A0A3S2P5H1"/>
<name>A0A3S2P5H1_ORYJA</name>
<sequence>MHSPTTRAEGGGVIKLECLHRHPAVVILGEGASCPNLLPADFRVNFRLSVRIPADLQLRVQSAERGAAPARPRPPHIFPVRVRGAHSPPGVGARAPVVRAGRTSIGRSLPHPPAPADRSSTGSALWIWVFSEDLRMFRSRCATLASEDVFAR</sequence>
<dbReference type="EMBL" id="CM012457">
    <property type="protein sequence ID" value="RVE57772.1"/>
    <property type="molecule type" value="Genomic_DNA"/>
</dbReference>